<name>A0A097II99_9CORY</name>
<dbReference type="eggNOG" id="COG2027">
    <property type="taxonomic scope" value="Bacteria"/>
</dbReference>
<organism evidence="3 4">
    <name type="scientific">Corynebacterium doosanense CAU 212 = DSM 45436</name>
    <dbReference type="NCBI Taxonomy" id="558173"/>
    <lineage>
        <taxon>Bacteria</taxon>
        <taxon>Bacillati</taxon>
        <taxon>Actinomycetota</taxon>
        <taxon>Actinomycetes</taxon>
        <taxon>Mycobacteriales</taxon>
        <taxon>Corynebacteriaceae</taxon>
        <taxon>Corynebacterium</taxon>
    </lineage>
</organism>
<dbReference type="KEGG" id="cdo:CDOO_11740"/>
<accession>A0A097II99</accession>
<dbReference type="RefSeq" id="WP_026159479.1">
    <property type="nucleotide sequence ID" value="NZ_AQUX01000013.1"/>
</dbReference>
<dbReference type="SUPFAM" id="SSF56601">
    <property type="entry name" value="beta-lactamase/transpeptidase-like"/>
    <property type="match status" value="1"/>
</dbReference>
<dbReference type="InterPro" id="IPR000667">
    <property type="entry name" value="Peptidase_S13"/>
</dbReference>
<gene>
    <name evidence="3" type="ORF">CDOO_11740</name>
</gene>
<dbReference type="AlphaFoldDB" id="A0A097II99"/>
<proteinExistence type="inferred from homology"/>
<dbReference type="GO" id="GO:0000270">
    <property type="term" value="P:peptidoglycan metabolic process"/>
    <property type="evidence" value="ECO:0007669"/>
    <property type="project" value="TreeGrafter"/>
</dbReference>
<dbReference type="GO" id="GO:0004185">
    <property type="term" value="F:serine-type carboxypeptidase activity"/>
    <property type="evidence" value="ECO:0007669"/>
    <property type="project" value="InterPro"/>
</dbReference>
<evidence type="ECO:0000313" key="3">
    <source>
        <dbReference type="EMBL" id="AIT61857.1"/>
    </source>
</evidence>
<keyword evidence="4" id="KW-1185">Reference proteome</keyword>
<dbReference type="PANTHER" id="PTHR30023:SF0">
    <property type="entry name" value="PENICILLIN-SENSITIVE CARBOXYPEPTIDASE A"/>
    <property type="match status" value="1"/>
</dbReference>
<reference evidence="3 4" key="1">
    <citation type="submission" date="2013-09" db="EMBL/GenBank/DDBJ databases">
        <title>Complete genome sequence of Corynebacterium doosanense CAU 212(T) (=DSM 45436(T)), isolated from activated sludge.</title>
        <authorList>
            <person name="Schaffert L."/>
            <person name="Albersmeier A."/>
            <person name="Kalinowski J."/>
            <person name="Ruckert C."/>
        </authorList>
    </citation>
    <scope>NUCLEOTIDE SEQUENCE [LARGE SCALE GENOMIC DNA]</scope>
    <source>
        <strain evidence="3 4">CAU 212</strain>
    </source>
</reference>
<dbReference type="NCBIfam" id="TIGR00666">
    <property type="entry name" value="PBP4"/>
    <property type="match status" value="1"/>
</dbReference>
<dbReference type="HOGENOM" id="CLU_017692_0_0_11"/>
<dbReference type="PANTHER" id="PTHR30023">
    <property type="entry name" value="D-ALANYL-D-ALANINE CARBOXYPEPTIDASE"/>
    <property type="match status" value="1"/>
</dbReference>
<keyword evidence="2" id="KW-0378">Hydrolase</keyword>
<evidence type="ECO:0000313" key="4">
    <source>
        <dbReference type="Proteomes" id="UP000029914"/>
    </source>
</evidence>
<sequence>MRAKNVAVGVAGGVLAVAVGATAVVGVQVHQMYEGLDHGQPFTIAEPEPVATPAGTDVQPVDMAALNATLEQLADNPALGTVHGKVIDTTTGATVWERRPADPLTPASSTKLLTTSAAILHMDPDKTLTTEVVAGPVPGSVVIRAAGDVWLTPERIDALAQQIPGPVTQVSIDTSVWSGDEYLPGWVDGNIDEGYIAPLQPAMIHGGRLGETTGDVPRSHTPAFDVAAELAARLGAETVAVGPAPEGTQVLATTESPTLEERIEQTNLHSDNVMAEAIGRELAIDRGAGNTPEAATRATLDTLREAGFDTIGTTLADNSGLSEHNLIAPRLLSDLVTAAATGDRLRPLLGTLPVAHGDGTLEVRYADLPGRGWVRAKTGTLTGTNALVGTVTAQSGRVYTFALLSNGSDILEGRQALDEFASALREH</sequence>
<dbReference type="PRINTS" id="PR00922">
    <property type="entry name" value="DADACBPTASE3"/>
</dbReference>
<dbReference type="OrthoDB" id="56883at2"/>
<dbReference type="Pfam" id="PF02113">
    <property type="entry name" value="Peptidase_S13"/>
    <property type="match status" value="2"/>
</dbReference>
<keyword evidence="3" id="KW-0645">Protease</keyword>
<evidence type="ECO:0000256" key="2">
    <source>
        <dbReference type="ARBA" id="ARBA00022801"/>
    </source>
</evidence>
<dbReference type="Gene3D" id="3.40.710.10">
    <property type="entry name" value="DD-peptidase/beta-lactamase superfamily"/>
    <property type="match status" value="2"/>
</dbReference>
<dbReference type="EMBL" id="CP006764">
    <property type="protein sequence ID" value="AIT61857.1"/>
    <property type="molecule type" value="Genomic_DNA"/>
</dbReference>
<evidence type="ECO:0000256" key="1">
    <source>
        <dbReference type="ARBA" id="ARBA00006096"/>
    </source>
</evidence>
<dbReference type="Proteomes" id="UP000029914">
    <property type="component" value="Chromosome"/>
</dbReference>
<dbReference type="InterPro" id="IPR012338">
    <property type="entry name" value="Beta-lactam/transpept-like"/>
</dbReference>
<dbReference type="GO" id="GO:0006508">
    <property type="term" value="P:proteolysis"/>
    <property type="evidence" value="ECO:0007669"/>
    <property type="project" value="InterPro"/>
</dbReference>
<keyword evidence="3" id="KW-0121">Carboxypeptidase</keyword>
<protein>
    <submittedName>
        <fullName evidence="3">D-alanyl-D-alanine carboxypeptidase</fullName>
    </submittedName>
</protein>
<comment type="similarity">
    <text evidence="1">Belongs to the peptidase S13 family.</text>
</comment>
<dbReference type="STRING" id="558173.CDOO_11740"/>